<evidence type="ECO:0000313" key="3">
    <source>
        <dbReference type="Proteomes" id="UP001195196"/>
    </source>
</evidence>
<gene>
    <name evidence="2" type="ORF">JTZ10_20605</name>
</gene>
<accession>A0AAW4GAC6</accession>
<reference evidence="2" key="1">
    <citation type="submission" date="2021-02" db="EMBL/GenBank/DDBJ databases">
        <title>Taxonomy, biology and ecology of Rhodococcus bacteria occurring in California pistachio and other woody hosts as revealed by genome sequence analyses.</title>
        <authorList>
            <person name="Riely B."/>
            <person name="Gai Y."/>
        </authorList>
    </citation>
    <scope>NUCLEOTIDE SEQUENCE</scope>
    <source>
        <strain evidence="2">BP-295</strain>
    </source>
</reference>
<dbReference type="RefSeq" id="WP_204718802.1">
    <property type="nucleotide sequence ID" value="NZ_JAFFGU010000015.1"/>
</dbReference>
<feature type="region of interest" description="Disordered" evidence="1">
    <location>
        <begin position="93"/>
        <end position="118"/>
    </location>
</feature>
<protein>
    <submittedName>
        <fullName evidence="2">Uncharacterized protein</fullName>
    </submittedName>
</protein>
<dbReference type="Proteomes" id="UP001195196">
    <property type="component" value="Unassembled WGS sequence"/>
</dbReference>
<comment type="caution">
    <text evidence="2">The sequence shown here is derived from an EMBL/GenBank/DDBJ whole genome shotgun (WGS) entry which is preliminary data.</text>
</comment>
<dbReference type="AlphaFoldDB" id="A0AAW4GAC6"/>
<name>A0AAW4GAC6_GORRU</name>
<sequence>MSDKVSVDLVELRYGGHQLSGWHVESSDTFGVGFRRVAEAAETGWVGASAKALSEKLDALQASARAVTIRLGENASGFVHAASTYGVQDAAAGATLVPEETPEPPLASAQDDHPPLNL</sequence>
<evidence type="ECO:0000256" key="1">
    <source>
        <dbReference type="SAM" id="MobiDB-lite"/>
    </source>
</evidence>
<dbReference type="EMBL" id="JAFFGU010000015">
    <property type="protein sequence ID" value="MBM7280149.1"/>
    <property type="molecule type" value="Genomic_DNA"/>
</dbReference>
<organism evidence="2 3">
    <name type="scientific">Gordonia rubripertincta</name>
    <name type="common">Rhodococcus corallinus</name>
    <dbReference type="NCBI Taxonomy" id="36822"/>
    <lineage>
        <taxon>Bacteria</taxon>
        <taxon>Bacillati</taxon>
        <taxon>Actinomycetota</taxon>
        <taxon>Actinomycetes</taxon>
        <taxon>Mycobacteriales</taxon>
        <taxon>Gordoniaceae</taxon>
        <taxon>Gordonia</taxon>
    </lineage>
</organism>
<proteinExistence type="predicted"/>
<evidence type="ECO:0000313" key="2">
    <source>
        <dbReference type="EMBL" id="MBM7280149.1"/>
    </source>
</evidence>